<accession>A0A9D5CIJ7</accession>
<dbReference type="Gene3D" id="1.25.10.10">
    <property type="entry name" value="Leucine-rich Repeat Variant"/>
    <property type="match status" value="1"/>
</dbReference>
<name>A0A9D5CIJ7_9LILI</name>
<protein>
    <recommendedName>
        <fullName evidence="3">Stalled ribosome sensor GCN1-like HEAT repeats region domain-containing protein</fullName>
    </recommendedName>
</protein>
<dbReference type="Pfam" id="PF23271">
    <property type="entry name" value="HEAT_GCN1"/>
    <property type="match status" value="1"/>
</dbReference>
<keyword evidence="1" id="KW-0677">Repeat</keyword>
<evidence type="ECO:0000313" key="4">
    <source>
        <dbReference type="EMBL" id="KAJ0973227.1"/>
    </source>
</evidence>
<dbReference type="InterPro" id="IPR016024">
    <property type="entry name" value="ARM-type_fold"/>
</dbReference>
<dbReference type="InterPro" id="IPR011989">
    <property type="entry name" value="ARM-like"/>
</dbReference>
<dbReference type="PANTHER" id="PTHR48412">
    <property type="entry name" value="ARM REPEAT SUPERFAMILY PROTEIN"/>
    <property type="match status" value="1"/>
</dbReference>
<evidence type="ECO:0000256" key="2">
    <source>
        <dbReference type="SAM" id="MobiDB-lite"/>
    </source>
</evidence>
<evidence type="ECO:0000256" key="1">
    <source>
        <dbReference type="ARBA" id="ARBA00022737"/>
    </source>
</evidence>
<feature type="domain" description="Stalled ribosome sensor GCN1-like HEAT repeats region" evidence="3">
    <location>
        <begin position="90"/>
        <end position="236"/>
    </location>
</feature>
<feature type="region of interest" description="Disordered" evidence="2">
    <location>
        <begin position="285"/>
        <end position="405"/>
    </location>
</feature>
<dbReference type="EMBL" id="JAGGNH010000005">
    <property type="protein sequence ID" value="KAJ0973227.1"/>
    <property type="molecule type" value="Genomic_DNA"/>
</dbReference>
<feature type="compositionally biased region" description="Basic and acidic residues" evidence="2">
    <location>
        <begin position="294"/>
        <end position="318"/>
    </location>
</feature>
<dbReference type="Proteomes" id="UP001085076">
    <property type="component" value="Miscellaneous, Linkage group lg05"/>
</dbReference>
<reference evidence="4" key="1">
    <citation type="submission" date="2021-03" db="EMBL/GenBank/DDBJ databases">
        <authorList>
            <person name="Li Z."/>
            <person name="Yang C."/>
        </authorList>
    </citation>
    <scope>NUCLEOTIDE SEQUENCE</scope>
    <source>
        <strain evidence="4">Dzin_1.0</strain>
        <tissue evidence="4">Leaf</tissue>
    </source>
</reference>
<feature type="compositionally biased region" description="Basic residues" evidence="2">
    <location>
        <begin position="326"/>
        <end position="344"/>
    </location>
</feature>
<dbReference type="SUPFAM" id="SSF48371">
    <property type="entry name" value="ARM repeat"/>
    <property type="match status" value="1"/>
</dbReference>
<feature type="compositionally biased region" description="Polar residues" evidence="2">
    <location>
        <begin position="345"/>
        <end position="363"/>
    </location>
</feature>
<evidence type="ECO:0000313" key="5">
    <source>
        <dbReference type="Proteomes" id="UP001085076"/>
    </source>
</evidence>
<evidence type="ECO:0000259" key="3">
    <source>
        <dbReference type="Pfam" id="PF23271"/>
    </source>
</evidence>
<dbReference type="AlphaFoldDB" id="A0A9D5CIJ7"/>
<sequence length="405" mass="46002">MELASALVEAADEDMIIIIFDYIRPSLLAIDETDQCKAYYVLSTMLKEHSWFCSARTDDLIDLLLSIKEPADLEILKYRFLCFQYLLVNLLKSKGEKIYMKAFLVLNEIILTLKSKKESRKLAYDLLLNMSSSLKNSESSIEESNLERLFYMIMGYLSSPSPHIMSGAVSALSLLIYNNPVFCLAMPNLVTSVLALLQNKDNEVIKATLGFVKVLVSTLQSNDLPKILPDIVDAILPWSSVSKHHFRSKVGIILEILMRKCGYDAVDTITPTKYKGFVKNITEARESRKHPREKSKLDAPQESADSKADRFRERRARPDTPGSFAKKSRVHKIQKYKPWKKHQKVNSGITDSNQAAAKGSRSQSLDRADSSTSEIHSGDKASRLNKNRKRKPNEYPGQRYNDKRN</sequence>
<organism evidence="4 5">
    <name type="scientific">Dioscorea zingiberensis</name>
    <dbReference type="NCBI Taxonomy" id="325984"/>
    <lineage>
        <taxon>Eukaryota</taxon>
        <taxon>Viridiplantae</taxon>
        <taxon>Streptophyta</taxon>
        <taxon>Embryophyta</taxon>
        <taxon>Tracheophyta</taxon>
        <taxon>Spermatophyta</taxon>
        <taxon>Magnoliopsida</taxon>
        <taxon>Liliopsida</taxon>
        <taxon>Dioscoreales</taxon>
        <taxon>Dioscoreaceae</taxon>
        <taxon>Dioscorea</taxon>
    </lineage>
</organism>
<gene>
    <name evidence="4" type="ORF">J5N97_021186</name>
</gene>
<keyword evidence="5" id="KW-1185">Reference proteome</keyword>
<proteinExistence type="predicted"/>
<dbReference type="OrthoDB" id="2192888at2759"/>
<reference evidence="4" key="2">
    <citation type="journal article" date="2022" name="Hortic Res">
        <title>The genome of Dioscorea zingiberensis sheds light on the biosynthesis, origin and evolution of the medicinally important diosgenin saponins.</title>
        <authorList>
            <person name="Li Y."/>
            <person name="Tan C."/>
            <person name="Li Z."/>
            <person name="Guo J."/>
            <person name="Li S."/>
            <person name="Chen X."/>
            <person name="Wang C."/>
            <person name="Dai X."/>
            <person name="Yang H."/>
            <person name="Song W."/>
            <person name="Hou L."/>
            <person name="Xu J."/>
            <person name="Tong Z."/>
            <person name="Xu A."/>
            <person name="Yuan X."/>
            <person name="Wang W."/>
            <person name="Yang Q."/>
            <person name="Chen L."/>
            <person name="Sun Z."/>
            <person name="Wang K."/>
            <person name="Pan B."/>
            <person name="Chen J."/>
            <person name="Bao Y."/>
            <person name="Liu F."/>
            <person name="Qi X."/>
            <person name="Gang D.R."/>
            <person name="Wen J."/>
            <person name="Li J."/>
        </authorList>
    </citation>
    <scope>NUCLEOTIDE SEQUENCE</scope>
    <source>
        <strain evidence="4">Dzin_1.0</strain>
    </source>
</reference>
<dbReference type="InterPro" id="IPR057546">
    <property type="entry name" value="HEAT_GCN1"/>
</dbReference>
<comment type="caution">
    <text evidence="4">The sequence shown here is derived from an EMBL/GenBank/DDBJ whole genome shotgun (WGS) entry which is preliminary data.</text>
</comment>
<dbReference type="PANTHER" id="PTHR48412:SF1">
    <property type="entry name" value="ARM REPEAT SUPERFAMILY PROTEIN"/>
    <property type="match status" value="1"/>
</dbReference>